<reference evidence="1" key="1">
    <citation type="submission" date="2020-06" db="EMBL/GenBank/DDBJ databases">
        <authorList>
            <consortium name="Plant Systems Biology data submission"/>
        </authorList>
    </citation>
    <scope>NUCLEOTIDE SEQUENCE</scope>
    <source>
        <strain evidence="1">D6</strain>
    </source>
</reference>
<accession>A0A9N8HBW1</accession>
<name>A0A9N8HBW1_9STRA</name>
<evidence type="ECO:0000313" key="2">
    <source>
        <dbReference type="Proteomes" id="UP001153069"/>
    </source>
</evidence>
<keyword evidence="2" id="KW-1185">Reference proteome</keyword>
<protein>
    <submittedName>
        <fullName evidence="1">Uncharacterized protein</fullName>
    </submittedName>
</protein>
<dbReference type="EMBL" id="CAICTM010000197">
    <property type="protein sequence ID" value="CAB9504463.1"/>
    <property type="molecule type" value="Genomic_DNA"/>
</dbReference>
<proteinExistence type="predicted"/>
<dbReference type="Proteomes" id="UP001153069">
    <property type="component" value="Unassembled WGS sequence"/>
</dbReference>
<dbReference type="AlphaFoldDB" id="A0A9N8HBW1"/>
<sequence>MAKICRGRREQQRTDPFFVAMLATFRTTFQEEKSSTRFSLGKASFLSSGLKQRPWPRFAMIVESNQQKQGYHQAWAPAAAMAKVCHSHQELQHRLVPHVPEVESEIVDTWRIYMHPQKGIALPVATCGGEGLPLSSSAAASSMVPFCEMKARWWDRHSNQFFHDQDLPMEIATKSGSASAMVKIVIAVESRGRINAIGKKAATVHSSIHRASLQQRQWPKVAIVIERRAVLITVIRVLFVERWRQCHPKDLRVTSK</sequence>
<evidence type="ECO:0000313" key="1">
    <source>
        <dbReference type="EMBL" id="CAB9504463.1"/>
    </source>
</evidence>
<organism evidence="1 2">
    <name type="scientific">Seminavis robusta</name>
    <dbReference type="NCBI Taxonomy" id="568900"/>
    <lineage>
        <taxon>Eukaryota</taxon>
        <taxon>Sar</taxon>
        <taxon>Stramenopiles</taxon>
        <taxon>Ochrophyta</taxon>
        <taxon>Bacillariophyta</taxon>
        <taxon>Bacillariophyceae</taxon>
        <taxon>Bacillariophycidae</taxon>
        <taxon>Naviculales</taxon>
        <taxon>Naviculaceae</taxon>
        <taxon>Seminavis</taxon>
    </lineage>
</organism>
<gene>
    <name evidence="1" type="ORF">SEMRO_198_G084010.1</name>
</gene>
<comment type="caution">
    <text evidence="1">The sequence shown here is derived from an EMBL/GenBank/DDBJ whole genome shotgun (WGS) entry which is preliminary data.</text>
</comment>